<keyword evidence="7" id="KW-1133">Transmembrane helix</keyword>
<dbReference type="InterPro" id="IPR013324">
    <property type="entry name" value="RNA_pol_sigma_r3/r4-like"/>
</dbReference>
<comment type="similarity">
    <text evidence="1">Belongs to the sigma-70 factor family. ECF subfamily.</text>
</comment>
<dbReference type="SUPFAM" id="SSF88946">
    <property type="entry name" value="Sigma2 domain of RNA polymerase sigma factors"/>
    <property type="match status" value="1"/>
</dbReference>
<evidence type="ECO:0000256" key="6">
    <source>
        <dbReference type="SAM" id="MobiDB-lite"/>
    </source>
</evidence>
<sequence length="369" mass="39094">MKERQAAFAELYSRYRGVAFARALHLVRSSHHAEDIVAEVFAKIFAALQKGLGPRTSFIAYLFTALRGELGRATKTERNTSALADDELEKLPAVAIEDVSVQHMENDLLARALGSLSESWQRVLWLTEVEGLSHDQAGELLELSGNAVAALAFRAREGLRVAYLQQYIEQSAPGCRGVAAFLAGYVRGSLPARKRKVASEHLQYCKVCAVQVAKLKVLNQSLRIVFGPLLVGGGAGVAVALTPGSGAAAASEGVVRNIALLVKGKANLRAIGVLFALAAGVAGVFLFVQPGQQAESSAPTTPVNKVAELDTEEPHSTSADAEESAAVDRGEPGVETAPRGESVETSRESDPAPERPGGDDASPNWVLIH</sequence>
<evidence type="ECO:0000256" key="1">
    <source>
        <dbReference type="ARBA" id="ARBA00010641"/>
    </source>
</evidence>
<evidence type="ECO:0000256" key="7">
    <source>
        <dbReference type="SAM" id="Phobius"/>
    </source>
</evidence>
<feature type="compositionally biased region" description="Basic and acidic residues" evidence="6">
    <location>
        <begin position="341"/>
        <end position="358"/>
    </location>
</feature>
<feature type="transmembrane region" description="Helical" evidence="7">
    <location>
        <begin position="270"/>
        <end position="288"/>
    </location>
</feature>
<dbReference type="PANTHER" id="PTHR43133">
    <property type="entry name" value="RNA POLYMERASE ECF-TYPE SIGMA FACTO"/>
    <property type="match status" value="1"/>
</dbReference>
<dbReference type="RefSeq" id="WP_166331359.1">
    <property type="nucleotide sequence ID" value="NZ_CP049933.1"/>
</dbReference>
<protein>
    <submittedName>
        <fullName evidence="10">Sigma-70 family RNA polymerase sigma factor</fullName>
    </submittedName>
</protein>
<dbReference type="InterPro" id="IPR039425">
    <property type="entry name" value="RNA_pol_sigma-70-like"/>
</dbReference>
<evidence type="ECO:0000313" key="10">
    <source>
        <dbReference type="EMBL" id="QIM19114.1"/>
    </source>
</evidence>
<evidence type="ECO:0000256" key="4">
    <source>
        <dbReference type="ARBA" id="ARBA00023125"/>
    </source>
</evidence>
<reference evidence="10 11" key="1">
    <citation type="submission" date="2020-03" db="EMBL/GenBank/DDBJ databases">
        <title>Leucobacter sp. nov., isolated from beetles.</title>
        <authorList>
            <person name="Hyun D.-W."/>
            <person name="Bae J.-W."/>
        </authorList>
    </citation>
    <scope>NUCLEOTIDE SEQUENCE [LARGE SCALE GENOMIC DNA]</scope>
    <source>
        <strain evidence="10 11">HDW9A</strain>
    </source>
</reference>
<keyword evidence="2" id="KW-0805">Transcription regulation</keyword>
<keyword evidence="11" id="KW-1185">Reference proteome</keyword>
<name>A0ABX6K1Q0_9MICO</name>
<dbReference type="Pfam" id="PF08281">
    <property type="entry name" value="Sigma70_r4_2"/>
    <property type="match status" value="1"/>
</dbReference>
<keyword evidence="4" id="KW-0238">DNA-binding</keyword>
<dbReference type="SUPFAM" id="SSF88659">
    <property type="entry name" value="Sigma3 and sigma4 domains of RNA polymerase sigma factors"/>
    <property type="match status" value="1"/>
</dbReference>
<evidence type="ECO:0000256" key="2">
    <source>
        <dbReference type="ARBA" id="ARBA00023015"/>
    </source>
</evidence>
<dbReference type="InterPro" id="IPR036388">
    <property type="entry name" value="WH-like_DNA-bd_sf"/>
</dbReference>
<evidence type="ECO:0000313" key="11">
    <source>
        <dbReference type="Proteomes" id="UP000503441"/>
    </source>
</evidence>
<accession>A0ABX6K1Q0</accession>
<dbReference type="Gene3D" id="1.10.10.10">
    <property type="entry name" value="Winged helix-like DNA-binding domain superfamily/Winged helix DNA-binding domain"/>
    <property type="match status" value="1"/>
</dbReference>
<proteinExistence type="inferred from homology"/>
<dbReference type="Pfam" id="PF04542">
    <property type="entry name" value="Sigma70_r2"/>
    <property type="match status" value="1"/>
</dbReference>
<organism evidence="10 11">
    <name type="scientific">Leucobacter coleopterorum</name>
    <dbReference type="NCBI Taxonomy" id="2714933"/>
    <lineage>
        <taxon>Bacteria</taxon>
        <taxon>Bacillati</taxon>
        <taxon>Actinomycetota</taxon>
        <taxon>Actinomycetes</taxon>
        <taxon>Micrococcales</taxon>
        <taxon>Microbacteriaceae</taxon>
        <taxon>Leucobacter</taxon>
    </lineage>
</organism>
<dbReference type="InterPro" id="IPR014284">
    <property type="entry name" value="RNA_pol_sigma-70_dom"/>
</dbReference>
<feature type="region of interest" description="Disordered" evidence="6">
    <location>
        <begin position="309"/>
        <end position="369"/>
    </location>
</feature>
<keyword evidence="7" id="KW-0472">Membrane</keyword>
<keyword evidence="7" id="KW-0812">Transmembrane</keyword>
<gene>
    <name evidence="10" type="ORF">G7066_12050</name>
</gene>
<evidence type="ECO:0000259" key="9">
    <source>
        <dbReference type="Pfam" id="PF08281"/>
    </source>
</evidence>
<dbReference type="Proteomes" id="UP000503441">
    <property type="component" value="Chromosome"/>
</dbReference>
<dbReference type="InterPro" id="IPR013325">
    <property type="entry name" value="RNA_pol_sigma_r2"/>
</dbReference>
<dbReference type="NCBIfam" id="TIGR02937">
    <property type="entry name" value="sigma70-ECF"/>
    <property type="match status" value="1"/>
</dbReference>
<keyword evidence="5" id="KW-0804">Transcription</keyword>
<keyword evidence="3" id="KW-0731">Sigma factor</keyword>
<feature type="domain" description="RNA polymerase sigma factor 70 region 4 type 2" evidence="9">
    <location>
        <begin position="108"/>
        <end position="157"/>
    </location>
</feature>
<evidence type="ECO:0000256" key="5">
    <source>
        <dbReference type="ARBA" id="ARBA00023163"/>
    </source>
</evidence>
<evidence type="ECO:0000259" key="8">
    <source>
        <dbReference type="Pfam" id="PF04542"/>
    </source>
</evidence>
<evidence type="ECO:0000256" key="3">
    <source>
        <dbReference type="ARBA" id="ARBA00023082"/>
    </source>
</evidence>
<dbReference type="InterPro" id="IPR007627">
    <property type="entry name" value="RNA_pol_sigma70_r2"/>
</dbReference>
<dbReference type="Gene3D" id="1.10.1740.10">
    <property type="match status" value="1"/>
</dbReference>
<feature type="transmembrane region" description="Helical" evidence="7">
    <location>
        <begin position="224"/>
        <end position="250"/>
    </location>
</feature>
<dbReference type="InterPro" id="IPR013249">
    <property type="entry name" value="RNA_pol_sigma70_r4_t2"/>
</dbReference>
<dbReference type="PANTHER" id="PTHR43133:SF8">
    <property type="entry name" value="RNA POLYMERASE SIGMA FACTOR HI_1459-RELATED"/>
    <property type="match status" value="1"/>
</dbReference>
<feature type="domain" description="RNA polymerase sigma-70 region 2" evidence="8">
    <location>
        <begin position="11"/>
        <end position="73"/>
    </location>
</feature>
<dbReference type="EMBL" id="CP049933">
    <property type="protein sequence ID" value="QIM19114.1"/>
    <property type="molecule type" value="Genomic_DNA"/>
</dbReference>